<dbReference type="AlphaFoldDB" id="A0A839ZUH3"/>
<sequence>MLLGLLVGIVDAAEAHGDLLDVGQATFACSHSRASARPTTL</sequence>
<evidence type="ECO:0000313" key="1">
    <source>
        <dbReference type="EMBL" id="MBB3889668.1"/>
    </source>
</evidence>
<gene>
    <name evidence="1" type="ORF">GGQ61_000365</name>
</gene>
<dbReference type="EMBL" id="JACIDK010000001">
    <property type="protein sequence ID" value="MBB3889668.1"/>
    <property type="molecule type" value="Genomic_DNA"/>
</dbReference>
<dbReference type="RefSeq" id="WP_281372636.1">
    <property type="nucleotide sequence ID" value="NZ_JACIDK010000001.1"/>
</dbReference>
<keyword evidence="2" id="KW-1185">Reference proteome</keyword>
<accession>A0A839ZUH3</accession>
<comment type="caution">
    <text evidence="1">The sequence shown here is derived from an EMBL/GenBank/DDBJ whole genome shotgun (WGS) entry which is preliminary data.</text>
</comment>
<proteinExistence type="predicted"/>
<reference evidence="1 2" key="1">
    <citation type="submission" date="2020-08" db="EMBL/GenBank/DDBJ databases">
        <title>Genomic Encyclopedia of Type Strains, Phase IV (KMG-IV): sequencing the most valuable type-strain genomes for metagenomic binning, comparative biology and taxonomic classification.</title>
        <authorList>
            <person name="Goeker M."/>
        </authorList>
    </citation>
    <scope>NUCLEOTIDE SEQUENCE [LARGE SCALE GENOMIC DNA]</scope>
    <source>
        <strain evidence="1 2">DSM 21793</strain>
    </source>
</reference>
<protein>
    <submittedName>
        <fullName evidence="1">Uncharacterized protein</fullName>
    </submittedName>
</protein>
<name>A0A839ZUH3_9CAUL</name>
<evidence type="ECO:0000313" key="2">
    <source>
        <dbReference type="Proteomes" id="UP000530564"/>
    </source>
</evidence>
<organism evidence="1 2">
    <name type="scientific">Phenylobacterium haematophilum</name>
    <dbReference type="NCBI Taxonomy" id="98513"/>
    <lineage>
        <taxon>Bacteria</taxon>
        <taxon>Pseudomonadati</taxon>
        <taxon>Pseudomonadota</taxon>
        <taxon>Alphaproteobacteria</taxon>
        <taxon>Caulobacterales</taxon>
        <taxon>Caulobacteraceae</taxon>
        <taxon>Phenylobacterium</taxon>
    </lineage>
</organism>
<dbReference type="Proteomes" id="UP000530564">
    <property type="component" value="Unassembled WGS sequence"/>
</dbReference>